<gene>
    <name evidence="1" type="ordered locus">PP_4886</name>
</gene>
<accession>Q88DE1</accession>
<dbReference type="InterPro" id="IPR036624">
    <property type="entry name" value="Hcp1-lik_sf"/>
</dbReference>
<dbReference type="PhylomeDB" id="Q88DE1"/>
<dbReference type="EMBL" id="AE015451">
    <property type="protein sequence ID" value="AAN70453.1"/>
    <property type="molecule type" value="Genomic_DNA"/>
</dbReference>
<reference evidence="1 2" key="2">
    <citation type="journal article" date="2016" name="Environ. Microbiol.">
        <title>The revisited genome of Pseudomonas putida KT2440 enlightens its value as a robust metabolic chassis.</title>
        <authorList>
            <person name="Belda E."/>
            <person name="van Heck R.G."/>
            <person name="Lopez-Sanchez M.J."/>
            <person name="Cruveiller S."/>
            <person name="Barbe V."/>
            <person name="Fraser C."/>
            <person name="Klenk H.P."/>
            <person name="Petersen J."/>
            <person name="Morgat A."/>
            <person name="Nikel P.I."/>
            <person name="Vallenet D."/>
            <person name="Rouy Z."/>
            <person name="Sekowska A."/>
            <person name="Martins Dos Santos V.A."/>
            <person name="de Lorenzo V."/>
            <person name="Danchin A."/>
            <person name="Medigue C."/>
        </authorList>
    </citation>
    <scope>NUCLEOTIDE SEQUENCE [LARGE SCALE GENOMIC DNA]</scope>
    <source>
        <strain evidence="2">ATCC 47054 / DSM 6125 / CFBP 8728 / NCIMB 11950 / KT2440</strain>
    </source>
</reference>
<dbReference type="InterPro" id="IPR008514">
    <property type="entry name" value="T6SS_Hcp"/>
</dbReference>
<organism evidence="1 2">
    <name type="scientific">Pseudomonas putida (strain ATCC 47054 / DSM 6125 / CFBP 8728 / NCIMB 11950 / KT2440)</name>
    <dbReference type="NCBI Taxonomy" id="160488"/>
    <lineage>
        <taxon>Bacteria</taxon>
        <taxon>Pseudomonadati</taxon>
        <taxon>Pseudomonadota</taxon>
        <taxon>Gammaproteobacteria</taxon>
        <taxon>Pseudomonadales</taxon>
        <taxon>Pseudomonadaceae</taxon>
        <taxon>Pseudomonas</taxon>
    </lineage>
</organism>
<dbReference type="eggNOG" id="COG3157">
    <property type="taxonomic scope" value="Bacteria"/>
</dbReference>
<dbReference type="Pfam" id="PF05638">
    <property type="entry name" value="T6SS_HCP"/>
    <property type="match status" value="1"/>
</dbReference>
<dbReference type="KEGG" id="ppu:PP_4886"/>
<dbReference type="PANTHER" id="PTHR36152:SF5">
    <property type="entry name" value="PROTEIN HCP1"/>
    <property type="match status" value="1"/>
</dbReference>
<sequence length="181" mass="19813">MTMSEHRRYQPNLYQGEVSMAFDAYVHIAEITGEALDKQYANWIEIIGYKFGANQSTSATASSAGGASSGRTTLTNFTFTKYLDSASCKLLEASCAGQHLKEVKLVLCRAGGDKLKYYEVVLEEVIIADYAQSASAGVPVEVVQLNYGRIKTIYTRQKRLDGSAGGNVTGGWDRINNKKYA</sequence>
<dbReference type="STRING" id="160488.PP_4886"/>
<dbReference type="PATRIC" id="fig|160488.4.peg.5220"/>
<dbReference type="Gene3D" id="2.30.110.20">
    <property type="entry name" value="Hcp1-like"/>
    <property type="match status" value="1"/>
</dbReference>
<proteinExistence type="predicted"/>
<dbReference type="BioCyc" id="PPUT160488:G1G01-5228-MONOMER"/>
<name>Q88DE1_PSEPK</name>
<dbReference type="SUPFAM" id="SSF141452">
    <property type="entry name" value="Hcp1-like"/>
    <property type="match status" value="1"/>
</dbReference>
<dbReference type="OrthoDB" id="4865570at2"/>
<evidence type="ECO:0008006" key="3">
    <source>
        <dbReference type="Google" id="ProtNLM"/>
    </source>
</evidence>
<dbReference type="HOGENOM" id="CLU_112762_0_1_6"/>
<protein>
    <recommendedName>
        <fullName evidence="3">Hcp1 family type VI secretion system effector</fullName>
    </recommendedName>
</protein>
<evidence type="ECO:0000313" key="2">
    <source>
        <dbReference type="Proteomes" id="UP000000556"/>
    </source>
</evidence>
<dbReference type="InterPro" id="IPR053165">
    <property type="entry name" value="HSI-I_assembly_Hcp1"/>
</dbReference>
<keyword evidence="2" id="KW-1185">Reference proteome</keyword>
<evidence type="ECO:0000313" key="1">
    <source>
        <dbReference type="EMBL" id="AAN70453.1"/>
    </source>
</evidence>
<reference evidence="1 2" key="1">
    <citation type="journal article" date="2002" name="Environ. Microbiol.">
        <title>Complete genome sequence and comparative analysis of the metabolically versatile Pseudomonas putida KT2440.</title>
        <authorList>
            <person name="Nelson K.E."/>
            <person name="Weinel C."/>
            <person name="Paulsen I.T."/>
            <person name="Dodson R.J."/>
            <person name="Hilbert H."/>
            <person name="Martins dos Santos V.A."/>
            <person name="Fouts D.E."/>
            <person name="Gill S.R."/>
            <person name="Pop M."/>
            <person name="Holmes M."/>
            <person name="Brinkac L."/>
            <person name="Beanan M."/>
            <person name="DeBoy R.T."/>
            <person name="Daugherty S."/>
            <person name="Kolonay J."/>
            <person name="Madupu R."/>
            <person name="Nelson W."/>
            <person name="White O."/>
            <person name="Peterson J."/>
            <person name="Khouri H."/>
            <person name="Hance I."/>
            <person name="Chris Lee P."/>
            <person name="Holtzapple E."/>
            <person name="Scanlan D."/>
            <person name="Tran K."/>
            <person name="Moazzez A."/>
            <person name="Utterback T."/>
            <person name="Rizzo M."/>
            <person name="Lee K."/>
            <person name="Kosack D."/>
            <person name="Moestl D."/>
            <person name="Wedler H."/>
            <person name="Lauber J."/>
            <person name="Stjepandic D."/>
            <person name="Hoheisel J."/>
            <person name="Straetz M."/>
            <person name="Heim S."/>
            <person name="Kiewitz C."/>
            <person name="Eisen J.A."/>
            <person name="Timmis K.N."/>
            <person name="Dusterhoft A."/>
            <person name="Tummler B."/>
            <person name="Fraser C.M."/>
        </authorList>
    </citation>
    <scope>NUCLEOTIDE SEQUENCE [LARGE SCALE GENOMIC DNA]</scope>
    <source>
        <strain evidence="2">ATCC 47054 / DSM 6125 / CFBP 8728 / NCIMB 11950 / KT2440</strain>
    </source>
</reference>
<dbReference type="AlphaFoldDB" id="Q88DE1"/>
<dbReference type="NCBIfam" id="TIGR03344">
    <property type="entry name" value="VI_effect_Hcp1"/>
    <property type="match status" value="1"/>
</dbReference>
<dbReference type="PANTHER" id="PTHR36152">
    <property type="entry name" value="CYTOPLASMIC PROTEIN-RELATED"/>
    <property type="match status" value="1"/>
</dbReference>
<dbReference type="Proteomes" id="UP000000556">
    <property type="component" value="Chromosome"/>
</dbReference>
<dbReference type="PaxDb" id="160488-PP_4886"/>